<keyword evidence="2" id="KW-0813">Transport</keyword>
<reference evidence="13 14" key="1">
    <citation type="submission" date="2020-08" db="EMBL/GenBank/DDBJ databases">
        <title>Putative novel bacterial strains isolated from necrotic wheat leaf tissues caused by Xanthomonas translucens.</title>
        <authorList>
            <person name="Tambong J.T."/>
        </authorList>
    </citation>
    <scope>NUCLEOTIDE SEQUENCE [LARGE SCALE GENOMIC DNA]</scope>
    <source>
        <strain evidence="14">DOAB 1063</strain>
    </source>
</reference>
<evidence type="ECO:0000259" key="12">
    <source>
        <dbReference type="Pfam" id="PF07715"/>
    </source>
</evidence>
<keyword evidence="9" id="KW-0472">Membrane</keyword>
<feature type="signal peptide" evidence="11">
    <location>
        <begin position="1"/>
        <end position="34"/>
    </location>
</feature>
<protein>
    <submittedName>
        <fullName evidence="13">TonB-dependent receptor</fullName>
    </submittedName>
</protein>
<dbReference type="PANTHER" id="PTHR32552:SF81">
    <property type="entry name" value="TONB-DEPENDENT OUTER MEMBRANE RECEPTOR"/>
    <property type="match status" value="1"/>
</dbReference>
<dbReference type="InterPro" id="IPR036942">
    <property type="entry name" value="Beta-barrel_TonB_sf"/>
</dbReference>
<name>A0ABR7AP32_9SPHN</name>
<keyword evidence="5" id="KW-0812">Transmembrane</keyword>
<dbReference type="InterPro" id="IPR039426">
    <property type="entry name" value="TonB-dep_rcpt-like"/>
</dbReference>
<keyword evidence="10" id="KW-0998">Cell outer membrane</keyword>
<feature type="domain" description="TonB-dependent receptor plug" evidence="12">
    <location>
        <begin position="146"/>
        <end position="255"/>
    </location>
</feature>
<keyword evidence="4" id="KW-0410">Iron transport</keyword>
<sequence length="784" mass="83305">MATDRGFSISFARCCRYACAALMASSISSVPAHAEAARTGPLRAIVIPAGSLRTTLDSLARQTGISIGMAGVLPDTPTPRITRARDVADALKRLLAGTRLRAVRIDATTWRIEPLPPRTARARPVGPPIVDGGDIIVTASKRDERLSDLPASISILGGRALDRLAGKRGLVDLLATTDGAFSTNLGPGRDRIFLRGVADSAFNGTSQSLVSLYLDDARIGYCSPDPDLRMVDIDRVEILRGPQGTLYGTGALGGVIRIVTTAPELDQASGSVAGEVTGINNGAFGGAFEGVLNLPIVTGALALRASRWTETMPGWINDTGRGKRDVNRTGRSGGRIALRWAIGDGWTATASGIAQSIEARDSQYATGGLSRSTAIAEPQDNDFLSASLDVHGPIGSLDAQSTTSIVSHEFGSTYDASIMAGALGTIAPVAYVEDRAIRLLTQEVRLSDPTARHPWIVGASILHATTRLKGRFESDAGNVLGRDDKEAVFEAAMFAEGTQRLSSALDLKIGLRGFVTVNDIEQQGPDEQSTTKLGVTPSGTLSWHRDDVGMIWLRYASAIRPAGVTRASISNQQRIPGDELQSLELGWRIRGLNDRLSLSGAIFGSIWEHLRSDVVGSDGLFGTVDAGNATNYGVEFGGRFDAAPYTIDFGTTIQRARLTSPASDRAEQDDRRLPVVPDYSARLGVTRRFSLIGMPASGYLTARYIGETRLSFDPLLDRPAGDYATVGAGATLDDGPRHWSIDVDNLLDGRGNSFGFGNPFTLATTTQTVPIRPRAITLRLAIGL</sequence>
<dbReference type="Pfam" id="PF07715">
    <property type="entry name" value="Plug"/>
    <property type="match status" value="1"/>
</dbReference>
<keyword evidence="14" id="KW-1185">Reference proteome</keyword>
<keyword evidence="8" id="KW-0798">TonB box</keyword>
<keyword evidence="6" id="KW-0408">Iron</keyword>
<keyword evidence="13" id="KW-0675">Receptor</keyword>
<dbReference type="InterPro" id="IPR012910">
    <property type="entry name" value="Plug_dom"/>
</dbReference>
<evidence type="ECO:0000256" key="11">
    <source>
        <dbReference type="SAM" id="SignalP"/>
    </source>
</evidence>
<comment type="subcellular location">
    <subcellularLocation>
        <location evidence="1">Cell outer membrane</location>
        <topology evidence="1">Multi-pass membrane protein</topology>
    </subcellularLocation>
</comment>
<gene>
    <name evidence="13" type="ORF">H8S47_11060</name>
</gene>
<dbReference type="RefSeq" id="WP_187503924.1">
    <property type="nucleotide sequence ID" value="NZ_CP162536.1"/>
</dbReference>
<accession>A0ABR7AP32</accession>
<evidence type="ECO:0000256" key="8">
    <source>
        <dbReference type="ARBA" id="ARBA00023077"/>
    </source>
</evidence>
<evidence type="ECO:0000256" key="5">
    <source>
        <dbReference type="ARBA" id="ARBA00022692"/>
    </source>
</evidence>
<dbReference type="PANTHER" id="PTHR32552">
    <property type="entry name" value="FERRICHROME IRON RECEPTOR-RELATED"/>
    <property type="match status" value="1"/>
</dbReference>
<proteinExistence type="predicted"/>
<keyword evidence="11" id="KW-0732">Signal</keyword>
<dbReference type="Gene3D" id="2.40.170.20">
    <property type="entry name" value="TonB-dependent receptor, beta-barrel domain"/>
    <property type="match status" value="1"/>
</dbReference>
<evidence type="ECO:0000256" key="1">
    <source>
        <dbReference type="ARBA" id="ARBA00004571"/>
    </source>
</evidence>
<evidence type="ECO:0000256" key="10">
    <source>
        <dbReference type="ARBA" id="ARBA00023237"/>
    </source>
</evidence>
<evidence type="ECO:0000256" key="9">
    <source>
        <dbReference type="ARBA" id="ARBA00023136"/>
    </source>
</evidence>
<evidence type="ECO:0000313" key="14">
    <source>
        <dbReference type="Proteomes" id="UP000597613"/>
    </source>
</evidence>
<evidence type="ECO:0000313" key="13">
    <source>
        <dbReference type="EMBL" id="MBC3942215.1"/>
    </source>
</evidence>
<evidence type="ECO:0000256" key="7">
    <source>
        <dbReference type="ARBA" id="ARBA00023065"/>
    </source>
</evidence>
<evidence type="ECO:0000256" key="4">
    <source>
        <dbReference type="ARBA" id="ARBA00022496"/>
    </source>
</evidence>
<dbReference type="Gene3D" id="3.55.50.30">
    <property type="match status" value="1"/>
</dbReference>
<dbReference type="Proteomes" id="UP000597613">
    <property type="component" value="Unassembled WGS sequence"/>
</dbReference>
<evidence type="ECO:0000256" key="2">
    <source>
        <dbReference type="ARBA" id="ARBA00022448"/>
    </source>
</evidence>
<keyword evidence="3" id="KW-1134">Transmembrane beta strand</keyword>
<organism evidence="13 14">
    <name type="scientific">Sphingomonas albertensis</name>
    <dbReference type="NCBI Taxonomy" id="2762591"/>
    <lineage>
        <taxon>Bacteria</taxon>
        <taxon>Pseudomonadati</taxon>
        <taxon>Pseudomonadota</taxon>
        <taxon>Alphaproteobacteria</taxon>
        <taxon>Sphingomonadales</taxon>
        <taxon>Sphingomonadaceae</taxon>
        <taxon>Sphingomonas</taxon>
    </lineage>
</organism>
<evidence type="ECO:0000256" key="6">
    <source>
        <dbReference type="ARBA" id="ARBA00023004"/>
    </source>
</evidence>
<keyword evidence="7" id="KW-0406">Ion transport</keyword>
<evidence type="ECO:0000256" key="3">
    <source>
        <dbReference type="ARBA" id="ARBA00022452"/>
    </source>
</evidence>
<comment type="caution">
    <text evidence="13">The sequence shown here is derived from an EMBL/GenBank/DDBJ whole genome shotgun (WGS) entry which is preliminary data.</text>
</comment>
<dbReference type="EMBL" id="JACONT010000022">
    <property type="protein sequence ID" value="MBC3942215.1"/>
    <property type="molecule type" value="Genomic_DNA"/>
</dbReference>
<dbReference type="SUPFAM" id="SSF56935">
    <property type="entry name" value="Porins"/>
    <property type="match status" value="1"/>
</dbReference>
<feature type="chain" id="PRO_5047523878" evidence="11">
    <location>
        <begin position="35"/>
        <end position="784"/>
    </location>
</feature>